<dbReference type="AlphaFoldDB" id="A0A5B7X0L5"/>
<dbReference type="OrthoDB" id="7629918at2"/>
<dbReference type="InterPro" id="IPR018911">
    <property type="entry name" value="Gmad2_Ig-like_dom"/>
</dbReference>
<dbReference type="PROSITE" id="PS51257">
    <property type="entry name" value="PROKAR_LIPOPROTEIN"/>
    <property type="match status" value="1"/>
</dbReference>
<evidence type="ECO:0000313" key="3">
    <source>
        <dbReference type="Proteomes" id="UP000309016"/>
    </source>
</evidence>
<evidence type="ECO:0000313" key="2">
    <source>
        <dbReference type="EMBL" id="QCY68780.1"/>
    </source>
</evidence>
<dbReference type="KEGG" id="afla:FHG64_04865"/>
<feature type="domain" description="Bacterial spore germination immunoglobulin-like" evidence="1">
    <location>
        <begin position="240"/>
        <end position="319"/>
    </location>
</feature>
<accession>A0A5B7X0L5</accession>
<dbReference type="RefSeq" id="WP_139065365.1">
    <property type="nucleotide sequence ID" value="NZ_CP040812.1"/>
</dbReference>
<gene>
    <name evidence="2" type="ORF">FHG64_04865</name>
</gene>
<dbReference type="EMBL" id="CP040812">
    <property type="protein sequence ID" value="QCY68780.1"/>
    <property type="molecule type" value="Genomic_DNA"/>
</dbReference>
<protein>
    <recommendedName>
        <fullName evidence="1">Bacterial spore germination immunoglobulin-like domain-containing protein</fullName>
    </recommendedName>
</protein>
<dbReference type="Proteomes" id="UP000309016">
    <property type="component" value="Chromosome"/>
</dbReference>
<evidence type="ECO:0000259" key="1">
    <source>
        <dbReference type="Pfam" id="PF10648"/>
    </source>
</evidence>
<reference evidence="2 3" key="1">
    <citation type="submission" date="2019-06" db="EMBL/GenBank/DDBJ databases">
        <title>Complete genome sequence of Antarcticibacterium flavum KCTC 52984T from an Antarctic marine sediment.</title>
        <authorList>
            <person name="Lee Y.M."/>
            <person name="Shin S.C."/>
        </authorList>
    </citation>
    <scope>NUCLEOTIDE SEQUENCE [LARGE SCALE GENOMIC DNA]</scope>
    <source>
        <strain evidence="2 3">KCTC 52984</strain>
    </source>
</reference>
<proteinExistence type="predicted"/>
<name>A0A5B7X0L5_9FLAO</name>
<sequence>MRFFLMFFLIISSVSCKENGGDQGENESQGDKLQTEANEIKAGELQNYTSREWGVSFDHPDYFQVYEGELAPNSPVVNIFPVNEGVSPPLGIHEEARHTYIAIIPHGYGVDGPAGKMKSIKDWDGGLPINFNIDRESSTVYLLENEEPWGFLINFQQPPEKWQEYGSIFVRLGVRDFKAVCEDKEQSNEIPMASCDPMAGDVVKYYGEVMQEERQAVYAILRSLQFFTDSKNLEPLEDLIQVEFPGYNAQITSPVKIGGQAKGYWFFEAVAPVELVDEDHRLLGEGTVTAQGEWMTEDFVPFEGSLEFEKPSKEKGCLIFKRANASGKPEHDRALYIPVKF</sequence>
<dbReference type="Pfam" id="PF10648">
    <property type="entry name" value="Gmad2"/>
    <property type="match status" value="1"/>
</dbReference>
<organism evidence="2 3">
    <name type="scientific">Antarcticibacterium flavum</name>
    <dbReference type="NCBI Taxonomy" id="2058175"/>
    <lineage>
        <taxon>Bacteria</taxon>
        <taxon>Pseudomonadati</taxon>
        <taxon>Bacteroidota</taxon>
        <taxon>Flavobacteriia</taxon>
        <taxon>Flavobacteriales</taxon>
        <taxon>Flavobacteriaceae</taxon>
        <taxon>Antarcticibacterium</taxon>
    </lineage>
</organism>
<keyword evidence="3" id="KW-1185">Reference proteome</keyword>